<organism evidence="1 2">
    <name type="scientific">Cylicocyclus nassatus</name>
    <name type="common">Nematode worm</name>
    <dbReference type="NCBI Taxonomy" id="53992"/>
    <lineage>
        <taxon>Eukaryota</taxon>
        <taxon>Metazoa</taxon>
        <taxon>Ecdysozoa</taxon>
        <taxon>Nematoda</taxon>
        <taxon>Chromadorea</taxon>
        <taxon>Rhabditida</taxon>
        <taxon>Rhabditina</taxon>
        <taxon>Rhabditomorpha</taxon>
        <taxon>Strongyloidea</taxon>
        <taxon>Strongylidae</taxon>
        <taxon>Cylicocyclus</taxon>
    </lineage>
</organism>
<dbReference type="Gene3D" id="3.30.420.10">
    <property type="entry name" value="Ribonuclease H-like superfamily/Ribonuclease H"/>
    <property type="match status" value="1"/>
</dbReference>
<comment type="caution">
    <text evidence="1">The sequence shown here is derived from an EMBL/GenBank/DDBJ whole genome shotgun (WGS) entry which is preliminary data.</text>
</comment>
<dbReference type="InterPro" id="IPR001888">
    <property type="entry name" value="Transposase_1"/>
</dbReference>
<evidence type="ECO:0008006" key="3">
    <source>
        <dbReference type="Google" id="ProtNLM"/>
    </source>
</evidence>
<reference evidence="1" key="1">
    <citation type="submission" date="2023-07" db="EMBL/GenBank/DDBJ databases">
        <authorList>
            <consortium name="CYATHOMIX"/>
        </authorList>
    </citation>
    <scope>NUCLEOTIDE SEQUENCE</scope>
    <source>
        <strain evidence="1">N/A</strain>
    </source>
</reference>
<evidence type="ECO:0000313" key="1">
    <source>
        <dbReference type="EMBL" id="CAJ0592479.1"/>
    </source>
</evidence>
<dbReference type="AlphaFoldDB" id="A0AA36GFF1"/>
<dbReference type="InterPro" id="IPR052709">
    <property type="entry name" value="Transposase-MT_Hybrid"/>
</dbReference>
<name>A0AA36GFF1_CYLNA</name>
<sequence length="175" mass="19909">MRSGALYSNVQRRAQWVDKEDDAQAISKPDAHEKKVMLCICSEAHEDSTLKCISNTTPHIASATKNELATYGWTVLPHPPYSSDLAPSDYHLFSALQRHLDGQDFKKREEVKAALNIFFESQQTTFWSRGIHDLPKRWQKTIDVNGDILDDLVLLFLNGEINNFVSQVSENFLTT</sequence>
<dbReference type="Proteomes" id="UP001176961">
    <property type="component" value="Unassembled WGS sequence"/>
</dbReference>
<proteinExistence type="predicted"/>
<keyword evidence="2" id="KW-1185">Reference proteome</keyword>
<gene>
    <name evidence="1" type="ORF">CYNAS_LOCUS4462</name>
</gene>
<protein>
    <recommendedName>
        <fullName evidence="3">Histone-lysine N-methyltransferase SETMAR</fullName>
    </recommendedName>
</protein>
<accession>A0AA36GFF1</accession>
<dbReference type="InterPro" id="IPR036397">
    <property type="entry name" value="RNaseH_sf"/>
</dbReference>
<dbReference type="EMBL" id="CATQJL010000112">
    <property type="protein sequence ID" value="CAJ0592479.1"/>
    <property type="molecule type" value="Genomic_DNA"/>
</dbReference>
<dbReference type="PANTHER" id="PTHR46060">
    <property type="entry name" value="MARINER MOS1 TRANSPOSASE-LIKE PROTEIN"/>
    <property type="match status" value="1"/>
</dbReference>
<evidence type="ECO:0000313" key="2">
    <source>
        <dbReference type="Proteomes" id="UP001176961"/>
    </source>
</evidence>
<dbReference type="Pfam" id="PF01359">
    <property type="entry name" value="Transposase_1"/>
    <property type="match status" value="1"/>
</dbReference>
<dbReference type="GO" id="GO:0003676">
    <property type="term" value="F:nucleic acid binding"/>
    <property type="evidence" value="ECO:0007669"/>
    <property type="project" value="InterPro"/>
</dbReference>
<dbReference type="PANTHER" id="PTHR46060:SF1">
    <property type="entry name" value="MARINER MOS1 TRANSPOSASE-LIKE PROTEIN"/>
    <property type="match status" value="1"/>
</dbReference>